<dbReference type="Gene3D" id="3.30.70.920">
    <property type="match status" value="1"/>
</dbReference>
<dbReference type="Proteomes" id="UP000232693">
    <property type="component" value="Chromosome"/>
</dbReference>
<dbReference type="AlphaFoldDB" id="A0A2K9AP32"/>
<name>A0A2K9AP32_9GAMM</name>
<dbReference type="InterPro" id="IPR036390">
    <property type="entry name" value="WH_DNA-bd_sf"/>
</dbReference>
<gene>
    <name evidence="1" type="ORF">CW740_02530</name>
</gene>
<accession>A0A2K9AP32</accession>
<dbReference type="Pfam" id="PF13412">
    <property type="entry name" value="HTH_24"/>
    <property type="match status" value="1"/>
</dbReference>
<dbReference type="NCBIfam" id="NF008384">
    <property type="entry name" value="PRK11179.1"/>
    <property type="match status" value="1"/>
</dbReference>
<sequence>MQKDYQIDNLDKSILSELLLEARTPYAKIAEQLDVSAGTIHVRIEKMRQAGIIKGTKVRIEPKALGFDVCCFVGIFLKSAKDYQPVAALLEQIPEVIEAYYTTGQYSILTKVVTPNIETFQDVLINKLQAIEQVRSTETMISLQNPIHRDIDGLLI</sequence>
<dbReference type="InterPro" id="IPR036388">
    <property type="entry name" value="WH-like_DNA-bd_sf"/>
</dbReference>
<keyword evidence="2" id="KW-1185">Reference proteome</keyword>
<dbReference type="PRINTS" id="PR00033">
    <property type="entry name" value="HTHASNC"/>
</dbReference>
<dbReference type="Pfam" id="PF01037">
    <property type="entry name" value="AsnC_trans_reg"/>
    <property type="match status" value="1"/>
</dbReference>
<dbReference type="EMBL" id="CP025120">
    <property type="protein sequence ID" value="AUD78173.1"/>
    <property type="molecule type" value="Genomic_DNA"/>
</dbReference>
<organism evidence="1 2">
    <name type="scientific">Kangiella profundi</name>
    <dbReference type="NCBI Taxonomy" id="1561924"/>
    <lineage>
        <taxon>Bacteria</taxon>
        <taxon>Pseudomonadati</taxon>
        <taxon>Pseudomonadota</taxon>
        <taxon>Gammaproteobacteria</taxon>
        <taxon>Kangiellales</taxon>
        <taxon>Kangiellaceae</taxon>
        <taxon>Kangiella</taxon>
    </lineage>
</organism>
<reference evidence="1 2" key="1">
    <citation type="submission" date="2017-12" db="EMBL/GenBank/DDBJ databases">
        <title>Kangiella profundi FT102 completed genome.</title>
        <authorList>
            <person name="Xu J."/>
            <person name="Wang J."/>
            <person name="Lu Y."/>
        </authorList>
    </citation>
    <scope>NUCLEOTIDE SEQUENCE [LARGE SCALE GENOMIC DNA]</scope>
    <source>
        <strain evidence="1 2">FT102</strain>
    </source>
</reference>
<dbReference type="InterPro" id="IPR050684">
    <property type="entry name" value="HTH-Siroheme_Decarb"/>
</dbReference>
<protein>
    <submittedName>
        <fullName evidence="1">Transcriptional regulator AsnC</fullName>
    </submittedName>
</protein>
<dbReference type="PANTHER" id="PTHR43413">
    <property type="entry name" value="TRANSCRIPTIONAL REGULATOR, ASNC FAMILY"/>
    <property type="match status" value="1"/>
</dbReference>
<dbReference type="Gene3D" id="1.10.10.10">
    <property type="entry name" value="Winged helix-like DNA-binding domain superfamily/Winged helix DNA-binding domain"/>
    <property type="match status" value="1"/>
</dbReference>
<dbReference type="SMART" id="SM00344">
    <property type="entry name" value="HTH_ASNC"/>
    <property type="match status" value="1"/>
</dbReference>
<dbReference type="InterPro" id="IPR000485">
    <property type="entry name" value="AsnC-type_HTH_dom"/>
</dbReference>
<dbReference type="InterPro" id="IPR011008">
    <property type="entry name" value="Dimeric_a/b-barrel"/>
</dbReference>
<dbReference type="InterPro" id="IPR019887">
    <property type="entry name" value="Tscrpt_reg_AsnC/Lrp_C"/>
</dbReference>
<dbReference type="InterPro" id="IPR019888">
    <property type="entry name" value="Tscrpt_reg_AsnC-like"/>
</dbReference>
<proteinExistence type="predicted"/>
<dbReference type="OrthoDB" id="8590699at2"/>
<dbReference type="GO" id="GO:0043565">
    <property type="term" value="F:sequence-specific DNA binding"/>
    <property type="evidence" value="ECO:0007669"/>
    <property type="project" value="InterPro"/>
</dbReference>
<evidence type="ECO:0000313" key="1">
    <source>
        <dbReference type="EMBL" id="AUD78173.1"/>
    </source>
</evidence>
<dbReference type="SUPFAM" id="SSF54909">
    <property type="entry name" value="Dimeric alpha+beta barrel"/>
    <property type="match status" value="1"/>
</dbReference>
<dbReference type="RefSeq" id="WP_106646053.1">
    <property type="nucleotide sequence ID" value="NZ_BMGO01000002.1"/>
</dbReference>
<dbReference type="PANTHER" id="PTHR43413:SF6">
    <property type="entry name" value="REGULATORY PROTEIN ASNC"/>
    <property type="match status" value="1"/>
</dbReference>
<dbReference type="KEGG" id="kpd:CW740_02530"/>
<dbReference type="SUPFAM" id="SSF46785">
    <property type="entry name" value="Winged helix' DNA-binding domain"/>
    <property type="match status" value="1"/>
</dbReference>
<evidence type="ECO:0000313" key="2">
    <source>
        <dbReference type="Proteomes" id="UP000232693"/>
    </source>
</evidence>
<dbReference type="PROSITE" id="PS50956">
    <property type="entry name" value="HTH_ASNC_2"/>
    <property type="match status" value="1"/>
</dbReference>